<dbReference type="Pfam" id="PF07568">
    <property type="entry name" value="HisKA_2"/>
    <property type="match status" value="1"/>
</dbReference>
<organism evidence="5 6">
    <name type="scientific">Pegethrix bostrychoides GSE-TBD4-15B</name>
    <dbReference type="NCBI Taxonomy" id="2839662"/>
    <lineage>
        <taxon>Bacteria</taxon>
        <taxon>Bacillati</taxon>
        <taxon>Cyanobacteriota</taxon>
        <taxon>Cyanophyceae</taxon>
        <taxon>Oculatellales</taxon>
        <taxon>Oculatellaceae</taxon>
        <taxon>Pegethrix</taxon>
    </lineage>
</organism>
<dbReference type="SMART" id="SM00091">
    <property type="entry name" value="PAS"/>
    <property type="match status" value="3"/>
</dbReference>
<evidence type="ECO:0000313" key="5">
    <source>
        <dbReference type="EMBL" id="MBW4467260.1"/>
    </source>
</evidence>
<dbReference type="Gene3D" id="3.30.450.20">
    <property type="entry name" value="PAS domain"/>
    <property type="match status" value="4"/>
</dbReference>
<dbReference type="InterPro" id="IPR011495">
    <property type="entry name" value="Sig_transdc_His_kin_sub2_dim/P"/>
</dbReference>
<dbReference type="Pfam" id="PF08447">
    <property type="entry name" value="PAS_3"/>
    <property type="match status" value="2"/>
</dbReference>
<feature type="domain" description="PAS" evidence="3">
    <location>
        <begin position="302"/>
        <end position="344"/>
    </location>
</feature>
<dbReference type="InterPro" id="IPR036890">
    <property type="entry name" value="HATPase_C_sf"/>
</dbReference>
<comment type="caution">
    <text evidence="5">The sequence shown here is derived from an EMBL/GenBank/DDBJ whole genome shotgun (WGS) entry which is preliminary data.</text>
</comment>
<keyword evidence="1" id="KW-0418">Kinase</keyword>
<dbReference type="AlphaFoldDB" id="A0A951PDN9"/>
<dbReference type="PROSITE" id="PS50113">
    <property type="entry name" value="PAC"/>
    <property type="match status" value="1"/>
</dbReference>
<dbReference type="GO" id="GO:0016301">
    <property type="term" value="F:kinase activity"/>
    <property type="evidence" value="ECO:0007669"/>
    <property type="project" value="UniProtKB-KW"/>
</dbReference>
<dbReference type="InterPro" id="IPR000014">
    <property type="entry name" value="PAS"/>
</dbReference>
<dbReference type="Pfam" id="PF02518">
    <property type="entry name" value="HATPase_c"/>
    <property type="match status" value="1"/>
</dbReference>
<dbReference type="Gene3D" id="2.10.70.100">
    <property type="match status" value="1"/>
</dbReference>
<gene>
    <name evidence="5" type="ORF">KME07_17680</name>
</gene>
<dbReference type="SUPFAM" id="SSF55874">
    <property type="entry name" value="ATPase domain of HSP90 chaperone/DNA topoisomerase II/histidine kinase"/>
    <property type="match status" value="1"/>
</dbReference>
<evidence type="ECO:0000259" key="3">
    <source>
        <dbReference type="PROSITE" id="PS50112"/>
    </source>
</evidence>
<evidence type="ECO:0000313" key="6">
    <source>
        <dbReference type="Proteomes" id="UP000707356"/>
    </source>
</evidence>
<dbReference type="Pfam" id="PF13426">
    <property type="entry name" value="PAS_9"/>
    <property type="match status" value="1"/>
</dbReference>
<dbReference type="SMART" id="SM00387">
    <property type="entry name" value="HATPase_c"/>
    <property type="match status" value="1"/>
</dbReference>
<evidence type="ECO:0000256" key="1">
    <source>
        <dbReference type="ARBA" id="ARBA00022777"/>
    </source>
</evidence>
<accession>A0A951PDN9</accession>
<dbReference type="NCBIfam" id="TIGR00229">
    <property type="entry name" value="sensory_box"/>
    <property type="match status" value="1"/>
</dbReference>
<protein>
    <submittedName>
        <fullName evidence="5">PAS domain-containing protein</fullName>
    </submittedName>
</protein>
<evidence type="ECO:0000259" key="2">
    <source>
        <dbReference type="PROSITE" id="PS50109"/>
    </source>
</evidence>
<feature type="domain" description="Histidine kinase" evidence="2">
    <location>
        <begin position="446"/>
        <end position="642"/>
    </location>
</feature>
<name>A0A951PDN9_9CYAN</name>
<dbReference type="Gene3D" id="3.30.565.10">
    <property type="entry name" value="Histidine kinase-like ATPase, C-terminal domain"/>
    <property type="match status" value="1"/>
</dbReference>
<reference evidence="5" key="2">
    <citation type="journal article" date="2022" name="Microbiol. Resour. Announc.">
        <title>Metagenome Sequencing to Explore Phylogenomics of Terrestrial Cyanobacteria.</title>
        <authorList>
            <person name="Ward R.D."/>
            <person name="Stajich J.E."/>
            <person name="Johansen J.R."/>
            <person name="Huntemann M."/>
            <person name="Clum A."/>
            <person name="Foster B."/>
            <person name="Foster B."/>
            <person name="Roux S."/>
            <person name="Palaniappan K."/>
            <person name="Varghese N."/>
            <person name="Mukherjee S."/>
            <person name="Reddy T.B.K."/>
            <person name="Daum C."/>
            <person name="Copeland A."/>
            <person name="Chen I.A."/>
            <person name="Ivanova N.N."/>
            <person name="Kyrpides N.C."/>
            <person name="Shapiro N."/>
            <person name="Eloe-Fadrosh E.A."/>
            <person name="Pietrasiak N."/>
        </authorList>
    </citation>
    <scope>NUCLEOTIDE SEQUENCE</scope>
    <source>
        <strain evidence="5">GSE-TBD4-15B</strain>
    </source>
</reference>
<dbReference type="PROSITE" id="PS50112">
    <property type="entry name" value="PAS"/>
    <property type="match status" value="2"/>
</dbReference>
<dbReference type="InterPro" id="IPR001610">
    <property type="entry name" value="PAC"/>
</dbReference>
<evidence type="ECO:0000259" key="4">
    <source>
        <dbReference type="PROSITE" id="PS50113"/>
    </source>
</evidence>
<dbReference type="PANTHER" id="PTHR43065:SF23">
    <property type="entry name" value="SENSOR HISTIDINE KINASE PDTAS"/>
    <property type="match status" value="1"/>
</dbReference>
<dbReference type="InterPro" id="IPR003594">
    <property type="entry name" value="HATPase_dom"/>
</dbReference>
<dbReference type="Proteomes" id="UP000707356">
    <property type="component" value="Unassembled WGS sequence"/>
</dbReference>
<dbReference type="PANTHER" id="PTHR43065">
    <property type="entry name" value="SENSOR HISTIDINE KINASE"/>
    <property type="match status" value="1"/>
</dbReference>
<dbReference type="InterPro" id="IPR000700">
    <property type="entry name" value="PAS-assoc_C"/>
</dbReference>
<dbReference type="InterPro" id="IPR005467">
    <property type="entry name" value="His_kinase_dom"/>
</dbReference>
<dbReference type="SMART" id="SM00086">
    <property type="entry name" value="PAC"/>
    <property type="match status" value="1"/>
</dbReference>
<dbReference type="EMBL" id="JAHHHV010000075">
    <property type="protein sequence ID" value="MBW4467260.1"/>
    <property type="molecule type" value="Genomic_DNA"/>
</dbReference>
<proteinExistence type="predicted"/>
<sequence>MKWNSPDARCWCLTLMPDAVEETDANRPQADLQAQAQQAIIALQAVSDALVWVNQLGKIQSCNPAFSRLVQQPAPQLVEQDLTQLLLLKVQGQKPTRHPVQQCLQSLEAQQIDCELVLAGQQMIELISTAVCSLHLPRLLILRLSPAPPTADQQLAIQSTQIGIWSWDLGENTVTCNAEAMALLGIEPQAKTNSYQAWAERLHPKDRDRVEQQIRQALTVNQSFEAEYRVLHPNGAVCWLLARGQGIREFGQPVRMVGMIMDISARKRSEVLLKLAEVAWQENQELLDTIMANLPGGVFRCLYAPDGSVTFAYASDAYQDLLGLNPERLAAEPDRFFDLLHPEDLNAWSQIIEAAQVKPAPSYFEYRVLLRQPDGKIAEKWLARTTRFAWAVSGEFVVDGVDIEITDRKLAEAALYQLNQELELRVEQRTQELIASLSEKEVLLKELHHRVKNNLQMIQSLLSLQARAIEDPRSLAVLRESQQRVKAMAMAHEKLYQSDSLAQIDFADYVQSLIRDLRQSYMLNSAMIQLSLQIEPLKLPVDTAIPCGLIINELFSNAVKYAFPEPPSGPAPQITVQFLADQQDYLLTVADNGIGIPASLDLQTTRSLGLRLVTALTRQIRGTLDLDRSAGARFTIRFAQAPESAERS</sequence>
<feature type="domain" description="PAS" evidence="3">
    <location>
        <begin position="156"/>
        <end position="221"/>
    </location>
</feature>
<keyword evidence="1" id="KW-0808">Transferase</keyword>
<dbReference type="CDD" id="cd00130">
    <property type="entry name" value="PAS"/>
    <property type="match status" value="2"/>
</dbReference>
<reference evidence="5" key="1">
    <citation type="submission" date="2021-05" db="EMBL/GenBank/DDBJ databases">
        <authorList>
            <person name="Pietrasiak N."/>
            <person name="Ward R."/>
            <person name="Stajich J.E."/>
            <person name="Kurbessoian T."/>
        </authorList>
    </citation>
    <scope>NUCLEOTIDE SEQUENCE</scope>
    <source>
        <strain evidence="5">GSE-TBD4-15B</strain>
    </source>
</reference>
<dbReference type="InterPro" id="IPR035965">
    <property type="entry name" value="PAS-like_dom_sf"/>
</dbReference>
<feature type="domain" description="PAC" evidence="4">
    <location>
        <begin position="224"/>
        <end position="275"/>
    </location>
</feature>
<dbReference type="InterPro" id="IPR013655">
    <property type="entry name" value="PAS_fold_3"/>
</dbReference>
<dbReference type="PROSITE" id="PS50109">
    <property type="entry name" value="HIS_KIN"/>
    <property type="match status" value="1"/>
</dbReference>
<dbReference type="SUPFAM" id="SSF55785">
    <property type="entry name" value="PYP-like sensor domain (PAS domain)"/>
    <property type="match status" value="3"/>
</dbReference>